<dbReference type="KEGG" id="tbr:Tb09.244.2040"/>
<dbReference type="AlphaFoldDB" id="Q38CR9"/>
<keyword evidence="1" id="KW-0732">Signal</keyword>
<gene>
    <name evidence="2" type="ORF">Tb09.244.2040</name>
</gene>
<accession>Q38CR9</accession>
<dbReference type="RefSeq" id="XP_827731.1">
    <property type="nucleotide sequence ID" value="XM_822638.1"/>
</dbReference>
<feature type="chain" id="PRO_5004221966" description="Secreted protein" evidence="1">
    <location>
        <begin position="21"/>
        <end position="93"/>
    </location>
</feature>
<keyword evidence="3" id="KW-1185">Reference proteome</keyword>
<dbReference type="Proteomes" id="UP000008524">
    <property type="component" value="Chromosome 9"/>
</dbReference>
<sequence>MGTNALICSLLFLFLRSCCGYLFGGRRSFCGSIPVKRCSNITSPPPPTPHTRFIRVKSSCFPALTRRDYWRSFFCSASNLHAPYWLVSPSTFY</sequence>
<proteinExistence type="predicted"/>
<dbReference type="GeneID" id="3661270"/>
<evidence type="ECO:0000256" key="1">
    <source>
        <dbReference type="SAM" id="SignalP"/>
    </source>
</evidence>
<reference evidence="2 3" key="2">
    <citation type="journal article" date="2005" name="Science">
        <title>The genome of the African trypanosome Trypanosoma brucei.</title>
        <authorList>
            <person name="Berriman M."/>
            <person name="Ghedin E."/>
            <person name="Hertz-Fowler C."/>
            <person name="Blandin G."/>
            <person name="Renauld H."/>
            <person name="Bartholomeu D.C."/>
            <person name="Lennard N.J."/>
            <person name="Caler E."/>
            <person name="Hamlin N.E."/>
            <person name="Haas B."/>
            <person name="Bohme U."/>
            <person name="Hannick L."/>
            <person name="Aslett M.A."/>
            <person name="Shallom J."/>
            <person name="Marcello L."/>
            <person name="Hou L."/>
            <person name="Wickstead B."/>
            <person name="Alsmark U.C."/>
            <person name="Arrowsmith C."/>
            <person name="Atkin R.J."/>
            <person name="Barron A.J."/>
            <person name="Bringaud F."/>
            <person name="Brooks K."/>
            <person name="Carrington M."/>
            <person name="Cherevach I."/>
            <person name="Chillingworth T.J."/>
            <person name="Churcher C."/>
            <person name="Clark L.N."/>
            <person name="Corton C.H."/>
            <person name="Cronin A."/>
            <person name="Davies R.M."/>
            <person name="Doggett J."/>
            <person name="Djikeng A."/>
            <person name="Feldblyum T."/>
            <person name="Field M.C."/>
            <person name="Fraser A."/>
            <person name="Goodhead I."/>
            <person name="Hance Z."/>
            <person name="Harper D."/>
            <person name="Harris B.R."/>
            <person name="Hauser H."/>
            <person name="Hostetler J."/>
            <person name="Ivens A."/>
            <person name="Jagels K."/>
            <person name="Johnson D."/>
            <person name="Johnson J."/>
            <person name="Jones K."/>
            <person name="Kerhornou A.X."/>
            <person name="Koo H."/>
            <person name="Larke N."/>
            <person name="Landfear S."/>
            <person name="Larkin C."/>
            <person name="Leech V."/>
            <person name="Line A."/>
            <person name="Lord A."/>
            <person name="Macleod A."/>
            <person name="Mooney P.J."/>
            <person name="Moule S."/>
            <person name="Martin D.M."/>
            <person name="Morgan G.W."/>
            <person name="Mungall K."/>
            <person name="Norbertczak H."/>
            <person name="Ormond D."/>
            <person name="Pai G."/>
            <person name="Peacock C.S."/>
            <person name="Peterson J."/>
            <person name="Quail M.A."/>
            <person name="Rabbinowitsch E."/>
            <person name="Rajandream M.A."/>
            <person name="Reitter C."/>
            <person name="Salzberg S.L."/>
            <person name="Sanders M."/>
            <person name="Schobel S."/>
            <person name="Sharp S."/>
            <person name="Simmonds M."/>
            <person name="Simpson A.J."/>
            <person name="Tallon L."/>
            <person name="Turner C.M."/>
            <person name="Tait A."/>
            <person name="Tivey A.R."/>
            <person name="Van Aken S."/>
            <person name="Walker D."/>
            <person name="Wanless D."/>
            <person name="Wang S."/>
            <person name="White B."/>
            <person name="White O."/>
            <person name="Whitehead S."/>
            <person name="Woodward J."/>
            <person name="Wortman J."/>
            <person name="Adams M.D."/>
            <person name="Embley T.M."/>
            <person name="Gull K."/>
            <person name="Ullu E."/>
            <person name="Barry J.D."/>
            <person name="Fairlamb A.H."/>
            <person name="Opperdoes F."/>
            <person name="Barrell B.G."/>
            <person name="Donelson J.E."/>
            <person name="Hall N."/>
            <person name="Fraser C.M."/>
            <person name="Melville S.E."/>
            <person name="El-Sayed N.M."/>
        </authorList>
    </citation>
    <scope>NUCLEOTIDE SEQUENCE [LARGE SCALE GENOMIC DNA]</scope>
    <source>
        <strain evidence="2 3">927/4 GUTat10.1</strain>
    </source>
</reference>
<dbReference type="InParanoid" id="Q38CR9"/>
<protein>
    <recommendedName>
        <fullName evidence="4">Secreted protein</fullName>
    </recommendedName>
</protein>
<name>Q38CR9_TRYB2</name>
<evidence type="ECO:0008006" key="4">
    <source>
        <dbReference type="Google" id="ProtNLM"/>
    </source>
</evidence>
<dbReference type="PaxDb" id="5691-EAN77401"/>
<feature type="signal peptide" evidence="1">
    <location>
        <begin position="1"/>
        <end position="20"/>
    </location>
</feature>
<reference evidence="2 3" key="1">
    <citation type="journal article" date="2005" name="Science">
        <title>Comparative genomics of trypanosomatid parasitic protozoa.</title>
        <authorList>
            <person name="El-Sayed N.M."/>
            <person name="Myler P.J."/>
            <person name="Blandin G."/>
            <person name="Berriman M."/>
            <person name="Crabtree J."/>
            <person name="Aggarwal G."/>
            <person name="Caler E."/>
            <person name="Renauld H."/>
            <person name="Worthey E.A."/>
            <person name="Hertz-Fowler C."/>
            <person name="Ghedin E."/>
            <person name="Peacock C."/>
            <person name="Bartholomeu D.C."/>
            <person name="Haas B.J."/>
            <person name="Tran A.N."/>
            <person name="Wortman J.R."/>
            <person name="Alsmark U.C."/>
            <person name="Angiuoli S."/>
            <person name="Anupama A."/>
            <person name="Badger J."/>
            <person name="Bringaud F."/>
            <person name="Cadag E."/>
            <person name="Carlton J.M."/>
            <person name="Cerqueira G.C."/>
            <person name="Creasy T."/>
            <person name="Delcher A.L."/>
            <person name="Djikeng A."/>
            <person name="Embley T.M."/>
            <person name="Hauser C."/>
            <person name="Ivens A.C."/>
            <person name="Kummerfeld S.K."/>
            <person name="Pereira-Leal J.B."/>
            <person name="Nilsson D."/>
            <person name="Peterson J."/>
            <person name="Salzberg S.L."/>
            <person name="Shallom J."/>
            <person name="Silva J.C."/>
            <person name="Sundaram J."/>
            <person name="Westenberger S."/>
            <person name="White O."/>
            <person name="Melville S.E."/>
            <person name="Donelson J.E."/>
            <person name="Andersson B."/>
            <person name="Stuart K.D."/>
            <person name="Hall N."/>
        </authorList>
    </citation>
    <scope>NUCLEOTIDE SEQUENCE [LARGE SCALE GENOMIC DNA]</scope>
    <source>
        <strain evidence="2 3">927/4 GUTat10.1</strain>
    </source>
</reference>
<organism evidence="2 3">
    <name type="scientific">Trypanosoma brucei brucei (strain 927/4 GUTat10.1)</name>
    <dbReference type="NCBI Taxonomy" id="185431"/>
    <lineage>
        <taxon>Eukaryota</taxon>
        <taxon>Discoba</taxon>
        <taxon>Euglenozoa</taxon>
        <taxon>Kinetoplastea</taxon>
        <taxon>Metakinetoplastina</taxon>
        <taxon>Trypanosomatida</taxon>
        <taxon>Trypanosomatidae</taxon>
        <taxon>Trypanosoma</taxon>
    </lineage>
</organism>
<evidence type="ECO:0000313" key="3">
    <source>
        <dbReference type="Proteomes" id="UP000008524"/>
    </source>
</evidence>
<evidence type="ECO:0000313" key="2">
    <source>
        <dbReference type="EMBL" id="EAN77401.1"/>
    </source>
</evidence>
<dbReference type="EMBL" id="CM000207">
    <property type="protein sequence ID" value="EAN77401.1"/>
    <property type="molecule type" value="Genomic_DNA"/>
</dbReference>